<evidence type="ECO:0000313" key="17">
    <source>
        <dbReference type="RefSeq" id="XP_015188958.1"/>
    </source>
</evidence>
<gene>
    <name evidence="17" type="primary">LOC107073058</name>
</gene>
<evidence type="ECO:0000256" key="8">
    <source>
        <dbReference type="ARBA" id="ARBA00022777"/>
    </source>
</evidence>
<dbReference type="Gene3D" id="2.40.33.10">
    <property type="entry name" value="PK beta-barrel domain-like"/>
    <property type="match status" value="1"/>
</dbReference>
<keyword evidence="11 13" id="KW-0324">Glycolysis</keyword>
<evidence type="ECO:0000256" key="13">
    <source>
        <dbReference type="RuleBase" id="RU000504"/>
    </source>
</evidence>
<organism evidence="16 17">
    <name type="scientific">Polistes dominula</name>
    <name type="common">European paper wasp</name>
    <name type="synonym">Vespa dominula</name>
    <dbReference type="NCBI Taxonomy" id="743375"/>
    <lineage>
        <taxon>Eukaryota</taxon>
        <taxon>Metazoa</taxon>
        <taxon>Ecdysozoa</taxon>
        <taxon>Arthropoda</taxon>
        <taxon>Hexapoda</taxon>
        <taxon>Insecta</taxon>
        <taxon>Pterygota</taxon>
        <taxon>Neoptera</taxon>
        <taxon>Endopterygota</taxon>
        <taxon>Hymenoptera</taxon>
        <taxon>Apocrita</taxon>
        <taxon>Aculeata</taxon>
        <taxon>Vespoidea</taxon>
        <taxon>Vespidae</taxon>
        <taxon>Polistinae</taxon>
        <taxon>Polistini</taxon>
        <taxon>Polistes</taxon>
    </lineage>
</organism>
<keyword evidence="6" id="KW-0479">Metal-binding</keyword>
<comment type="similarity">
    <text evidence="3 13">Belongs to the pyruvate kinase family.</text>
</comment>
<dbReference type="InterPro" id="IPR015793">
    <property type="entry name" value="Pyrv_Knase_brl"/>
</dbReference>
<dbReference type="PRINTS" id="PR01050">
    <property type="entry name" value="PYRUVTKNASE"/>
</dbReference>
<comment type="cofactor">
    <cofactor evidence="1">
        <name>K(+)</name>
        <dbReference type="ChEBI" id="CHEBI:29103"/>
    </cofactor>
</comment>
<protein>
    <recommendedName>
        <fullName evidence="4 13">Pyruvate kinase</fullName>
        <ecNumber evidence="4 13">2.7.1.40</ecNumber>
    </recommendedName>
</protein>
<dbReference type="InterPro" id="IPR015806">
    <property type="entry name" value="Pyrv_Knase_insert_dom_sf"/>
</dbReference>
<name>A0ABM1J920_POLDO</name>
<dbReference type="SUPFAM" id="SSF50800">
    <property type="entry name" value="PK beta-barrel domain-like"/>
    <property type="match status" value="1"/>
</dbReference>
<evidence type="ECO:0000256" key="3">
    <source>
        <dbReference type="ARBA" id="ARBA00008663"/>
    </source>
</evidence>
<dbReference type="InterPro" id="IPR040442">
    <property type="entry name" value="Pyrv_kinase-like_dom_sf"/>
</dbReference>
<dbReference type="Proteomes" id="UP000694924">
    <property type="component" value="Unplaced"/>
</dbReference>
<evidence type="ECO:0000256" key="4">
    <source>
        <dbReference type="ARBA" id="ARBA00012142"/>
    </source>
</evidence>
<evidence type="ECO:0000256" key="9">
    <source>
        <dbReference type="ARBA" id="ARBA00022840"/>
    </source>
</evidence>
<keyword evidence="16" id="KW-1185">Reference proteome</keyword>
<dbReference type="Gene3D" id="3.40.1380.20">
    <property type="entry name" value="Pyruvate kinase, C-terminal domain"/>
    <property type="match status" value="1"/>
</dbReference>
<evidence type="ECO:0000256" key="5">
    <source>
        <dbReference type="ARBA" id="ARBA00022679"/>
    </source>
</evidence>
<evidence type="ECO:0000256" key="1">
    <source>
        <dbReference type="ARBA" id="ARBA00001958"/>
    </source>
</evidence>
<dbReference type="Gene3D" id="3.20.20.60">
    <property type="entry name" value="Phosphoenolpyruvate-binding domains"/>
    <property type="match status" value="1"/>
</dbReference>
<dbReference type="Pfam" id="PF00224">
    <property type="entry name" value="PK"/>
    <property type="match status" value="1"/>
</dbReference>
<sequence>MSSNCQIPWKMPFDDEESHENQLDAAYEKNRLDHHMQLNVDSSPRPVKLTGVMVTMKKNSLFLLILFLCKKKYYTKKLGITNSYPLAIAEISKAGANIVRLNLSHQTDKWHAITIRSIREAGNILYHCEKKICPIAVAVDLKGPEIRTGIFRGDPLSLDHAVLAEGNAVRLLTDAKIQRAGTSSCFWVSYQELRKVCQIGDRISIDRGAVILKVTCIASTGVTCKVLKGGIIGNEKTIQLLDSIITFPMVSEKDKEHIKFASKLECDIIIINHSRSGKMIRLIKNEIKQTGFNWMRVMAKICSKQGLENFDEILKEADGILFERVGVGLDIGKEKLFLAQKSVIAKCNKVGKPVVVIFHPKLKERPKINKELIANAVLDGADTICLATGNLNLKDTLELIKDADVVCREAESARWQREIFDTFSNMTTIPLDVTHSIAVGAIQTSLKCNAAAIIITTTTGRSAVLLSIYRPRCPIIAVTRFGFVARFLQIYFAIHSVHYKASPLTNWLKDIDVRVRAGMNYLKEKNYIKVGDAIVIVGPSQQNGAGFTNSIRLVYVSPDFNKFKPMESNPTEAE</sequence>
<dbReference type="InterPro" id="IPR011037">
    <property type="entry name" value="Pyrv_Knase-like_insert_dom_sf"/>
</dbReference>
<keyword evidence="12" id="KW-0670">Pyruvate</keyword>
<dbReference type="Pfam" id="PF02887">
    <property type="entry name" value="PK_C"/>
    <property type="match status" value="1"/>
</dbReference>
<evidence type="ECO:0000256" key="6">
    <source>
        <dbReference type="ARBA" id="ARBA00022723"/>
    </source>
</evidence>
<evidence type="ECO:0000256" key="12">
    <source>
        <dbReference type="ARBA" id="ARBA00023317"/>
    </source>
</evidence>
<dbReference type="EC" id="2.7.1.40" evidence="4 13"/>
<dbReference type="GeneID" id="107073058"/>
<keyword evidence="7" id="KW-0547">Nucleotide-binding</keyword>
<feature type="domain" description="Pyruvate kinase C-terminal" evidence="15">
    <location>
        <begin position="435"/>
        <end position="553"/>
    </location>
</feature>
<keyword evidence="8 13" id="KW-0418">Kinase</keyword>
<keyword evidence="10 13" id="KW-0460">Magnesium</keyword>
<proteinExistence type="inferred from homology"/>
<comment type="pathway">
    <text evidence="2 13">Carbohydrate degradation; glycolysis; pyruvate from D-glyceraldehyde 3-phosphate: step 5/5.</text>
</comment>
<evidence type="ECO:0000256" key="7">
    <source>
        <dbReference type="ARBA" id="ARBA00022741"/>
    </source>
</evidence>
<dbReference type="InterPro" id="IPR001697">
    <property type="entry name" value="Pyr_Knase"/>
</dbReference>
<accession>A0ABM1J920</accession>
<evidence type="ECO:0000256" key="2">
    <source>
        <dbReference type="ARBA" id="ARBA00004997"/>
    </source>
</evidence>
<dbReference type="SUPFAM" id="SSF51621">
    <property type="entry name" value="Phosphoenolpyruvate/pyruvate domain"/>
    <property type="match status" value="1"/>
</dbReference>
<comment type="catalytic activity">
    <reaction evidence="13">
        <text>pyruvate + ATP = phosphoenolpyruvate + ADP + H(+)</text>
        <dbReference type="Rhea" id="RHEA:18157"/>
        <dbReference type="ChEBI" id="CHEBI:15361"/>
        <dbReference type="ChEBI" id="CHEBI:15378"/>
        <dbReference type="ChEBI" id="CHEBI:30616"/>
        <dbReference type="ChEBI" id="CHEBI:58702"/>
        <dbReference type="ChEBI" id="CHEBI:456216"/>
        <dbReference type="EC" id="2.7.1.40"/>
    </reaction>
</comment>
<evidence type="ECO:0000259" key="15">
    <source>
        <dbReference type="Pfam" id="PF02887"/>
    </source>
</evidence>
<dbReference type="InterPro" id="IPR036918">
    <property type="entry name" value="Pyrv_Knase_C_sf"/>
</dbReference>
<dbReference type="SUPFAM" id="SSF52935">
    <property type="entry name" value="PK C-terminal domain-like"/>
    <property type="match status" value="1"/>
</dbReference>
<dbReference type="InterPro" id="IPR015813">
    <property type="entry name" value="Pyrv/PenolPyrv_kinase-like_dom"/>
</dbReference>
<reference evidence="17" key="1">
    <citation type="submission" date="2025-08" db="UniProtKB">
        <authorList>
            <consortium name="RefSeq"/>
        </authorList>
    </citation>
    <scope>IDENTIFICATION</scope>
    <source>
        <tissue evidence="17">Whole body</tissue>
    </source>
</reference>
<dbReference type="InterPro" id="IPR015795">
    <property type="entry name" value="Pyrv_Knase_C"/>
</dbReference>
<evidence type="ECO:0000256" key="11">
    <source>
        <dbReference type="ARBA" id="ARBA00023152"/>
    </source>
</evidence>
<evidence type="ECO:0000259" key="14">
    <source>
        <dbReference type="Pfam" id="PF00224"/>
    </source>
</evidence>
<keyword evidence="5 13" id="KW-0808">Transferase</keyword>
<keyword evidence="9" id="KW-0067">ATP-binding</keyword>
<dbReference type="RefSeq" id="XP_015188958.1">
    <property type="nucleotide sequence ID" value="XM_015333472.1"/>
</dbReference>
<feature type="domain" description="Pyruvate kinase barrel" evidence="14">
    <location>
        <begin position="87"/>
        <end position="387"/>
    </location>
</feature>
<dbReference type="PANTHER" id="PTHR11817">
    <property type="entry name" value="PYRUVATE KINASE"/>
    <property type="match status" value="1"/>
</dbReference>
<evidence type="ECO:0000256" key="10">
    <source>
        <dbReference type="ARBA" id="ARBA00022842"/>
    </source>
</evidence>
<evidence type="ECO:0000313" key="16">
    <source>
        <dbReference type="Proteomes" id="UP000694924"/>
    </source>
</evidence>